<evidence type="ECO:0000256" key="10">
    <source>
        <dbReference type="SAM" id="Phobius"/>
    </source>
</evidence>
<dbReference type="InterPro" id="IPR004552">
    <property type="entry name" value="AGP_acyltrans"/>
</dbReference>
<reference evidence="12 13" key="1">
    <citation type="submission" date="2019-04" db="EMBL/GenBank/DDBJ databases">
        <title>Sulfurimonas crateris sp. nov. a facultative anaerobic sulfur-oxidizing chemolithautotrophic bacterium isolated from a terrestrial mud vulcano.</title>
        <authorList>
            <person name="Ratnikova N.M."/>
            <person name="Slobodkin A.I."/>
            <person name="Merkel A.Y."/>
            <person name="Novikov A."/>
            <person name="Bonch-Osmolovskaya E.A."/>
            <person name="Slobodkina G.B."/>
        </authorList>
    </citation>
    <scope>NUCLEOTIDE SEQUENCE [LARGE SCALE GENOMIC DNA]</scope>
    <source>
        <strain evidence="12 13">SN118</strain>
    </source>
</reference>
<keyword evidence="9" id="KW-0594">Phospholipid biosynthesis</keyword>
<dbReference type="GO" id="GO:0016020">
    <property type="term" value="C:membrane"/>
    <property type="evidence" value="ECO:0007669"/>
    <property type="project" value="InterPro"/>
</dbReference>
<comment type="similarity">
    <text evidence="4 9">Belongs to the 1-acyl-sn-glycerol-3-phosphate acyltransferase family.</text>
</comment>
<evidence type="ECO:0000259" key="11">
    <source>
        <dbReference type="SMART" id="SM00563"/>
    </source>
</evidence>
<protein>
    <recommendedName>
        <fullName evidence="6 9">1-acyl-sn-glycerol-3-phosphate acyltransferase</fullName>
        <ecNumber evidence="5 9">2.3.1.51</ecNumber>
    </recommendedName>
</protein>
<keyword evidence="10" id="KW-1133">Transmembrane helix</keyword>
<sequence length="232" mass="26954">MKIFAHVNWLFATIVIATSLTILILTFHILPKPYSRKLSAWLIRIGIFFTVEVQGKEDPDAQMFLVNHQSDLDIVVIETITSRDIAWVAKKELFDLPFFGLIMRMAQDIAVERESKTSLIKLLKDAKRVLKTNRLITMFPEGTRSTKDTMLPFKAGAKIVADTYKLRVQPVVLMQTSKYYNVKNFYYRPGRIKAIYMESFVADKSDENWLKDLRVKMQKVYDDELANNPSHR</sequence>
<evidence type="ECO:0000256" key="8">
    <source>
        <dbReference type="ARBA" id="ARBA00023315"/>
    </source>
</evidence>
<evidence type="ECO:0000256" key="4">
    <source>
        <dbReference type="ARBA" id="ARBA00008655"/>
    </source>
</evidence>
<dbReference type="OrthoDB" id="9809618at2"/>
<dbReference type="AlphaFoldDB" id="A0A4U2Z2E4"/>
<keyword evidence="13" id="KW-1185">Reference proteome</keyword>
<keyword evidence="9" id="KW-0444">Lipid biosynthesis</keyword>
<name>A0A4U2Z2E4_9BACT</name>
<dbReference type="InterPro" id="IPR002123">
    <property type="entry name" value="Plipid/glycerol_acylTrfase"/>
</dbReference>
<evidence type="ECO:0000256" key="5">
    <source>
        <dbReference type="ARBA" id="ARBA00013211"/>
    </source>
</evidence>
<keyword evidence="10" id="KW-0812">Transmembrane</keyword>
<evidence type="ECO:0000313" key="13">
    <source>
        <dbReference type="Proteomes" id="UP000309561"/>
    </source>
</evidence>
<keyword evidence="9" id="KW-1208">Phospholipid metabolism</keyword>
<dbReference type="PANTHER" id="PTHR10434">
    <property type="entry name" value="1-ACYL-SN-GLYCEROL-3-PHOSPHATE ACYLTRANSFERASE"/>
    <property type="match status" value="1"/>
</dbReference>
<dbReference type="NCBIfam" id="TIGR00530">
    <property type="entry name" value="AGP_acyltrn"/>
    <property type="match status" value="1"/>
</dbReference>
<evidence type="ECO:0000256" key="9">
    <source>
        <dbReference type="RuleBase" id="RU361267"/>
    </source>
</evidence>
<dbReference type="UniPathway" id="UPA00557">
    <property type="reaction ID" value="UER00613"/>
</dbReference>
<dbReference type="PANTHER" id="PTHR10434:SF11">
    <property type="entry name" value="1-ACYL-SN-GLYCEROL-3-PHOSPHATE ACYLTRANSFERASE"/>
    <property type="match status" value="1"/>
</dbReference>
<evidence type="ECO:0000256" key="3">
    <source>
        <dbReference type="ARBA" id="ARBA00005189"/>
    </source>
</evidence>
<gene>
    <name evidence="12" type="ORF">FCU45_11050</name>
</gene>
<dbReference type="CDD" id="cd07989">
    <property type="entry name" value="LPLAT_AGPAT-like"/>
    <property type="match status" value="1"/>
</dbReference>
<comment type="catalytic activity">
    <reaction evidence="1 9">
        <text>a 1-acyl-sn-glycero-3-phosphate + an acyl-CoA = a 1,2-diacyl-sn-glycero-3-phosphate + CoA</text>
        <dbReference type="Rhea" id="RHEA:19709"/>
        <dbReference type="ChEBI" id="CHEBI:57287"/>
        <dbReference type="ChEBI" id="CHEBI:57970"/>
        <dbReference type="ChEBI" id="CHEBI:58342"/>
        <dbReference type="ChEBI" id="CHEBI:58608"/>
        <dbReference type="EC" id="2.3.1.51"/>
    </reaction>
</comment>
<proteinExistence type="inferred from homology"/>
<evidence type="ECO:0000313" key="12">
    <source>
        <dbReference type="EMBL" id="TKI68238.1"/>
    </source>
</evidence>
<comment type="caution">
    <text evidence="12">The sequence shown here is derived from an EMBL/GenBank/DDBJ whole genome shotgun (WGS) entry which is preliminary data.</text>
</comment>
<keyword evidence="7 9" id="KW-0808">Transferase</keyword>
<feature type="transmembrane region" description="Helical" evidence="10">
    <location>
        <begin position="6"/>
        <end position="30"/>
    </location>
</feature>
<dbReference type="GO" id="GO:0006654">
    <property type="term" value="P:phosphatidic acid biosynthetic process"/>
    <property type="evidence" value="ECO:0007669"/>
    <property type="project" value="TreeGrafter"/>
</dbReference>
<evidence type="ECO:0000256" key="1">
    <source>
        <dbReference type="ARBA" id="ARBA00001141"/>
    </source>
</evidence>
<dbReference type="GO" id="GO:0016024">
    <property type="term" value="P:CDP-diacylglycerol biosynthetic process"/>
    <property type="evidence" value="ECO:0007669"/>
    <property type="project" value="UniProtKB-UniPathway"/>
</dbReference>
<evidence type="ECO:0000256" key="6">
    <source>
        <dbReference type="ARBA" id="ARBA00016139"/>
    </source>
</evidence>
<dbReference type="SUPFAM" id="SSF69593">
    <property type="entry name" value="Glycerol-3-phosphate (1)-acyltransferase"/>
    <property type="match status" value="1"/>
</dbReference>
<feature type="domain" description="Phospholipid/glycerol acyltransferase" evidence="11">
    <location>
        <begin position="62"/>
        <end position="176"/>
    </location>
</feature>
<accession>A0A4U2Z2E4</accession>
<comment type="domain">
    <text evidence="9">The HXXXXD motif is essential for acyltransferase activity and may constitute the binding site for the phosphate moiety of the glycerol-3-phosphate.</text>
</comment>
<dbReference type="Pfam" id="PF01553">
    <property type="entry name" value="Acyltransferase"/>
    <property type="match status" value="1"/>
</dbReference>
<evidence type="ECO:0000256" key="7">
    <source>
        <dbReference type="ARBA" id="ARBA00022679"/>
    </source>
</evidence>
<dbReference type="SMART" id="SM00563">
    <property type="entry name" value="PlsC"/>
    <property type="match status" value="1"/>
</dbReference>
<evidence type="ECO:0000256" key="2">
    <source>
        <dbReference type="ARBA" id="ARBA00004728"/>
    </source>
</evidence>
<keyword evidence="8 9" id="KW-0012">Acyltransferase</keyword>
<dbReference type="EC" id="2.3.1.51" evidence="5 9"/>
<dbReference type="RefSeq" id="WP_137015274.1">
    <property type="nucleotide sequence ID" value="NZ_SZPX01000009.1"/>
</dbReference>
<keyword evidence="10" id="KW-0472">Membrane</keyword>
<dbReference type="Proteomes" id="UP000309561">
    <property type="component" value="Unassembled WGS sequence"/>
</dbReference>
<keyword evidence="9" id="KW-0443">Lipid metabolism</keyword>
<dbReference type="GO" id="GO:0003841">
    <property type="term" value="F:1-acylglycerol-3-phosphate O-acyltransferase activity"/>
    <property type="evidence" value="ECO:0007669"/>
    <property type="project" value="UniProtKB-UniRule"/>
</dbReference>
<comment type="pathway">
    <text evidence="2">Phospholipid metabolism; CDP-diacylglycerol biosynthesis; CDP-diacylglycerol from sn-glycerol 3-phosphate: step 2/3.</text>
</comment>
<organism evidence="12 13">
    <name type="scientific">Sulfurimonas crateris</name>
    <dbReference type="NCBI Taxonomy" id="2574727"/>
    <lineage>
        <taxon>Bacteria</taxon>
        <taxon>Pseudomonadati</taxon>
        <taxon>Campylobacterota</taxon>
        <taxon>Epsilonproteobacteria</taxon>
        <taxon>Campylobacterales</taxon>
        <taxon>Sulfurimonadaceae</taxon>
        <taxon>Sulfurimonas</taxon>
    </lineage>
</organism>
<dbReference type="EMBL" id="SZPX01000009">
    <property type="protein sequence ID" value="TKI68238.1"/>
    <property type="molecule type" value="Genomic_DNA"/>
</dbReference>
<comment type="pathway">
    <text evidence="3">Lipid metabolism.</text>
</comment>